<organism evidence="1 2">
    <name type="scientific">Littorina saxatilis</name>
    <dbReference type="NCBI Taxonomy" id="31220"/>
    <lineage>
        <taxon>Eukaryota</taxon>
        <taxon>Metazoa</taxon>
        <taxon>Spiralia</taxon>
        <taxon>Lophotrochozoa</taxon>
        <taxon>Mollusca</taxon>
        <taxon>Gastropoda</taxon>
        <taxon>Caenogastropoda</taxon>
        <taxon>Littorinimorpha</taxon>
        <taxon>Littorinoidea</taxon>
        <taxon>Littorinidae</taxon>
        <taxon>Littorina</taxon>
    </lineage>
</organism>
<accession>A0AAN9GH73</accession>
<dbReference type="EMBL" id="JBAMIC010000004">
    <property type="protein sequence ID" value="KAK7107779.1"/>
    <property type="molecule type" value="Genomic_DNA"/>
</dbReference>
<name>A0AAN9GH73_9CAEN</name>
<dbReference type="AlphaFoldDB" id="A0AAN9GH73"/>
<evidence type="ECO:0000313" key="1">
    <source>
        <dbReference type="EMBL" id="KAK7107779.1"/>
    </source>
</evidence>
<dbReference type="Proteomes" id="UP001374579">
    <property type="component" value="Unassembled WGS sequence"/>
</dbReference>
<comment type="caution">
    <text evidence="1">The sequence shown here is derived from an EMBL/GenBank/DDBJ whole genome shotgun (WGS) entry which is preliminary data.</text>
</comment>
<keyword evidence="2" id="KW-1185">Reference proteome</keyword>
<gene>
    <name evidence="1" type="ORF">V1264_015636</name>
</gene>
<protein>
    <submittedName>
        <fullName evidence="1">Uncharacterized protein</fullName>
    </submittedName>
</protein>
<reference evidence="1 2" key="1">
    <citation type="submission" date="2024-02" db="EMBL/GenBank/DDBJ databases">
        <title>Chromosome-scale genome assembly of the rough periwinkle Littorina saxatilis.</title>
        <authorList>
            <person name="De Jode A."/>
            <person name="Faria R."/>
            <person name="Formenti G."/>
            <person name="Sims Y."/>
            <person name="Smith T.P."/>
            <person name="Tracey A."/>
            <person name="Wood J.M.D."/>
            <person name="Zagrodzka Z.B."/>
            <person name="Johannesson K."/>
            <person name="Butlin R.K."/>
            <person name="Leder E.H."/>
        </authorList>
    </citation>
    <scope>NUCLEOTIDE SEQUENCE [LARGE SCALE GENOMIC DNA]</scope>
    <source>
        <strain evidence="1">Snail1</strain>
        <tissue evidence="1">Muscle</tissue>
    </source>
</reference>
<evidence type="ECO:0000313" key="2">
    <source>
        <dbReference type="Proteomes" id="UP001374579"/>
    </source>
</evidence>
<proteinExistence type="predicted"/>
<sequence>MFLCWYTGFQHHINGTCARTTDISAVQPVTNASQLCGFGKCCNLLESSAVLEIAWNRLNSSRCSRRMTVTELPRSRLA</sequence>